<evidence type="ECO:0000313" key="1">
    <source>
        <dbReference type="EMBL" id="BAV63156.1"/>
    </source>
</evidence>
<evidence type="ECO:0000313" key="2">
    <source>
        <dbReference type="Proteomes" id="UP000218272"/>
    </source>
</evidence>
<proteinExistence type="predicted"/>
<sequence length="131" mass="14474">MIADYLTTFDFNMPLIDAVNDSDLTGVRSELAALALGEGLDSGYYEAQELAEAFLDAAREANAEITDPNSPARNRLVEIHDHGSSYQRRLFDKVAPLPLADAASDLVWLAALMRDRADMYRPVEAARQSTR</sequence>
<protein>
    <submittedName>
        <fullName evidence="1">Uncharacterized protein</fullName>
    </submittedName>
</protein>
<keyword evidence="2" id="KW-1185">Reference proteome</keyword>
<dbReference type="KEGG" id="sclo:SCLO_1001160"/>
<name>A0A1E1EY06_9SPHN</name>
<dbReference type="AlphaFoldDB" id="A0A1E1EY06"/>
<dbReference type="Proteomes" id="UP000218272">
    <property type="component" value="Chromosome SCLO_1"/>
</dbReference>
<gene>
    <name evidence="1" type="ORF">SCLO_1001160</name>
</gene>
<dbReference type="OrthoDB" id="7510261at2"/>
<dbReference type="EMBL" id="AP017655">
    <property type="protein sequence ID" value="BAV63156.1"/>
    <property type="molecule type" value="Genomic_DNA"/>
</dbReference>
<accession>A0A1E1EY06</accession>
<organism evidence="1 2">
    <name type="scientific">Sphingobium cloacae</name>
    <dbReference type="NCBI Taxonomy" id="120107"/>
    <lineage>
        <taxon>Bacteria</taxon>
        <taxon>Pseudomonadati</taxon>
        <taxon>Pseudomonadota</taxon>
        <taxon>Alphaproteobacteria</taxon>
        <taxon>Sphingomonadales</taxon>
        <taxon>Sphingomonadaceae</taxon>
        <taxon>Sphingobium</taxon>
    </lineage>
</organism>
<reference evidence="1 2" key="1">
    <citation type="submission" date="2016-10" db="EMBL/GenBank/DDBJ databases">
        <title>Complete Genome Sequence of the Nonylphenol-Degrading Bacterium Sphingobium cloacae JCM 10874T.</title>
        <authorList>
            <person name="Ootsuka M."/>
            <person name="Nishizawa T."/>
            <person name="Ohta H."/>
        </authorList>
    </citation>
    <scope>NUCLEOTIDE SEQUENCE [LARGE SCALE GENOMIC DNA]</scope>
    <source>
        <strain evidence="1 2">JCM 10874</strain>
    </source>
</reference>